<dbReference type="GO" id="GO:0016192">
    <property type="term" value="P:vesicle-mediated transport"/>
    <property type="evidence" value="ECO:0007669"/>
    <property type="project" value="TreeGrafter"/>
</dbReference>
<feature type="transmembrane region" description="Helical" evidence="7">
    <location>
        <begin position="106"/>
        <end position="126"/>
    </location>
</feature>
<dbReference type="PANTHER" id="PTHR13019:SF9">
    <property type="entry name" value="GOLGI APPARATUS MEMBRANE PROTEIN TVP23 HOMOLOG B"/>
    <property type="match status" value="1"/>
</dbReference>
<feature type="transmembrane region" description="Helical" evidence="7">
    <location>
        <begin position="200"/>
        <end position="224"/>
    </location>
</feature>
<feature type="transmembrane region" description="Helical" evidence="7">
    <location>
        <begin position="82"/>
        <end position="100"/>
    </location>
</feature>
<accession>A0A8J6GAH8</accession>
<evidence type="ECO:0000256" key="5">
    <source>
        <dbReference type="ARBA" id="ARBA00023136"/>
    </source>
</evidence>
<feature type="transmembrane region" description="Helical" evidence="7">
    <location>
        <begin position="299"/>
        <end position="318"/>
    </location>
</feature>
<evidence type="ECO:0000256" key="4">
    <source>
        <dbReference type="ARBA" id="ARBA00022989"/>
    </source>
</evidence>
<dbReference type="InterPro" id="IPR008564">
    <property type="entry name" value="TVP23-like"/>
</dbReference>
<evidence type="ECO:0000256" key="3">
    <source>
        <dbReference type="ARBA" id="ARBA00022692"/>
    </source>
</evidence>
<comment type="caution">
    <text evidence="8">The sequence shown here is derived from an EMBL/GenBank/DDBJ whole genome shotgun (WGS) entry which is preliminary data.</text>
</comment>
<gene>
    <name evidence="8" type="ORF">LTLLF_169335</name>
</gene>
<feature type="transmembrane region" description="Helical" evidence="7">
    <location>
        <begin position="272"/>
        <end position="293"/>
    </location>
</feature>
<dbReference type="GO" id="GO:0009306">
    <property type="term" value="P:protein secretion"/>
    <property type="evidence" value="ECO:0007669"/>
    <property type="project" value="TreeGrafter"/>
</dbReference>
<dbReference type="GO" id="GO:0000139">
    <property type="term" value="C:Golgi membrane"/>
    <property type="evidence" value="ECO:0007669"/>
    <property type="project" value="TreeGrafter"/>
</dbReference>
<dbReference type="Pfam" id="PF05832">
    <property type="entry name" value="DUF846"/>
    <property type="match status" value="1"/>
</dbReference>
<comment type="subcellular location">
    <subcellularLocation>
        <location evidence="1">Membrane</location>
        <topology evidence="1">Multi-pass membrane protein</topology>
    </subcellularLocation>
</comment>
<dbReference type="EMBL" id="JAATJU010023654">
    <property type="protein sequence ID" value="KAH0507305.1"/>
    <property type="molecule type" value="Genomic_DNA"/>
</dbReference>
<comment type="similarity">
    <text evidence="2">Belongs to the TVP23 family.</text>
</comment>
<dbReference type="Proteomes" id="UP000710432">
    <property type="component" value="Unassembled WGS sequence"/>
</dbReference>
<keyword evidence="5 7" id="KW-0472">Membrane</keyword>
<feature type="transmembrane region" description="Helical" evidence="7">
    <location>
        <begin position="173"/>
        <end position="194"/>
    </location>
</feature>
<evidence type="ECO:0000256" key="6">
    <source>
        <dbReference type="SAM" id="MobiDB-lite"/>
    </source>
</evidence>
<dbReference type="PANTHER" id="PTHR13019">
    <property type="entry name" value="GOLGI APPARATUS MEMBRANE PROTEIN TVP23"/>
    <property type="match status" value="1"/>
</dbReference>
<keyword evidence="4 7" id="KW-1133">Transmembrane helix</keyword>
<reference evidence="8" key="1">
    <citation type="submission" date="2020-03" db="EMBL/GenBank/DDBJ databases">
        <title>Studies in the Genomics of Life Span.</title>
        <authorList>
            <person name="Glass D."/>
        </authorList>
    </citation>
    <scope>NUCLEOTIDE SEQUENCE</scope>
    <source>
        <strain evidence="8">LTLLF</strain>
        <tissue evidence="8">Muscle</tissue>
    </source>
</reference>
<keyword evidence="3 7" id="KW-0812">Transmembrane</keyword>
<evidence type="ECO:0000256" key="1">
    <source>
        <dbReference type="ARBA" id="ARBA00004141"/>
    </source>
</evidence>
<dbReference type="Pfam" id="PF15213">
    <property type="entry name" value="CDRT4"/>
    <property type="match status" value="1"/>
</dbReference>
<dbReference type="InterPro" id="IPR029185">
    <property type="entry name" value="CDRT4"/>
</dbReference>
<dbReference type="AlphaFoldDB" id="A0A8J6GAH8"/>
<evidence type="ECO:0000256" key="7">
    <source>
        <dbReference type="SAM" id="Phobius"/>
    </source>
</evidence>
<organism evidence="8 9">
    <name type="scientific">Microtus ochrogaster</name>
    <name type="common">Prairie vole</name>
    <dbReference type="NCBI Taxonomy" id="79684"/>
    <lineage>
        <taxon>Eukaryota</taxon>
        <taxon>Metazoa</taxon>
        <taxon>Chordata</taxon>
        <taxon>Craniata</taxon>
        <taxon>Vertebrata</taxon>
        <taxon>Euteleostomi</taxon>
        <taxon>Mammalia</taxon>
        <taxon>Eutheria</taxon>
        <taxon>Euarchontoglires</taxon>
        <taxon>Glires</taxon>
        <taxon>Rodentia</taxon>
        <taxon>Myomorpha</taxon>
        <taxon>Muroidea</taxon>
        <taxon>Cricetidae</taxon>
        <taxon>Arvicolinae</taxon>
        <taxon>Microtus</taxon>
    </lineage>
</organism>
<proteinExistence type="inferred from homology"/>
<sequence>MRGGAAFRHQLSCRDTQIIGIGVEDLQVPLFLNCEFLVVVAHNLIFPFEDYDSNDDTEDVSLFDAEEETTNRPRKSKIRHPVASFFHLFFRVSAVVVYLLCELLSSSFIACMVTIILLLSCDFWAVKNVTGRLMVGLRWWNHIDEDGKSHWVFESRKSTPQDNKTISEAESRIFWLGLIACPILWVIFAFSALFSFKVKWLLLSSSFIACMVTIILLLSCDFWAVKNVTGRLMVGLRWWNHIDEDGKSHWVFESRKSTPQDNKTISEAESRIFWLGLIACPILWVIFAFSALFSFKVKWLAVVIMGVVLQGANLYGYIRCKVGNKKNLTSMATSYLGKQFLRQNAGDDQASSGAELPRKWPSTQRVPFRVCSLVQGAGRLSRGFSEKQLSSDPAGSTFLHDEGGIPVFTLNNVFLCLNRTHYVLNSSRFLAPHCSSSGTETVLGFVVLLSYLATLLYSPPPEPMELKGGVHGTGITVELTEKLGLPVTLLENHNPWPAYVTYTSPAVRRLIDKSRARDLECIHSYEETFKPTRLSKPSFMHLKRKKSSKSSELMLKDALSESRQSTWEPCSATNMSSTLLPEPTQSQMEAREGPTSNYNKIIFSRRPAMRKIPYGLLQASKEP</sequence>
<name>A0A8J6GAH8_MICOH</name>
<evidence type="ECO:0000256" key="2">
    <source>
        <dbReference type="ARBA" id="ARBA00005467"/>
    </source>
</evidence>
<feature type="region of interest" description="Disordered" evidence="6">
    <location>
        <begin position="564"/>
        <end position="598"/>
    </location>
</feature>
<protein>
    <submittedName>
        <fullName evidence="8">Golgi apparatus membrane protein TVP23-like protein B</fullName>
    </submittedName>
</protein>
<evidence type="ECO:0000313" key="8">
    <source>
        <dbReference type="EMBL" id="KAH0507305.1"/>
    </source>
</evidence>
<evidence type="ECO:0000313" key="9">
    <source>
        <dbReference type="Proteomes" id="UP000710432"/>
    </source>
</evidence>